<dbReference type="EMBL" id="RQGA01000003">
    <property type="protein sequence ID" value="TGL45199.1"/>
    <property type="molecule type" value="Genomic_DNA"/>
</dbReference>
<evidence type="ECO:0008006" key="3">
    <source>
        <dbReference type="Google" id="ProtNLM"/>
    </source>
</evidence>
<dbReference type="OrthoDB" id="325350at2"/>
<dbReference type="NCBIfam" id="NF047662">
    <property type="entry name" value="LEPBI_I2678_fam"/>
    <property type="match status" value="1"/>
</dbReference>
<evidence type="ECO:0000313" key="1">
    <source>
        <dbReference type="EMBL" id="TGL45199.1"/>
    </source>
</evidence>
<evidence type="ECO:0000313" key="2">
    <source>
        <dbReference type="Proteomes" id="UP000298125"/>
    </source>
</evidence>
<gene>
    <name evidence="1" type="ORF">EHQ49_07025</name>
</gene>
<name>A0A4V3JPN4_9LEPT</name>
<comment type="caution">
    <text evidence="1">The sequence shown here is derived from an EMBL/GenBank/DDBJ whole genome shotgun (WGS) entry which is preliminary data.</text>
</comment>
<proteinExistence type="predicted"/>
<dbReference type="AlphaFoldDB" id="A0A4V3JPN4"/>
<dbReference type="Proteomes" id="UP000298125">
    <property type="component" value="Unassembled WGS sequence"/>
</dbReference>
<reference evidence="1" key="1">
    <citation type="journal article" date="2019" name="PLoS Negl. Trop. Dis.">
        <title>Revisiting the worldwide diversity of Leptospira species in the environment.</title>
        <authorList>
            <person name="Vincent A.T."/>
            <person name="Schiettekatte O."/>
            <person name="Bourhy P."/>
            <person name="Veyrier F.J."/>
            <person name="Picardeau M."/>
        </authorList>
    </citation>
    <scope>NUCLEOTIDE SEQUENCE [LARGE SCALE GENOMIC DNA]</scope>
    <source>
        <strain evidence="1">201702692</strain>
    </source>
</reference>
<accession>A0A4V3JPN4</accession>
<organism evidence="1 2">
    <name type="scientific">Leptospira perdikensis</name>
    <dbReference type="NCBI Taxonomy" id="2484948"/>
    <lineage>
        <taxon>Bacteria</taxon>
        <taxon>Pseudomonadati</taxon>
        <taxon>Spirochaetota</taxon>
        <taxon>Spirochaetia</taxon>
        <taxon>Leptospirales</taxon>
        <taxon>Leptospiraceae</taxon>
        <taxon>Leptospira</taxon>
    </lineage>
</organism>
<sequence length="278" mass="31615">MSRNEDGSQSIFVKSTADSHIYLDSEKIGETFAASKIDSPAKDPNKRYKIRIEKDGFEPKEIEVEKEIHSLFGWNLIFLVGAPIGFAVDYFNGSYLHYNRWITVELDKKSNFKRNPDSETNLKFITKRDADKNLPVEVRFEKISHATYEKTDENGNPVSNSTNGILTPGGTYSNMATLDHGYYKVTGFFLQKDIHFTYNSSVTRIAKKPGTKVLKIPGGGVGIVCGTFDPINKISSFQWIHIPEFISRELAEPKDSQLFYLSKHCDQIYDINNYLKKS</sequence>
<protein>
    <recommendedName>
        <fullName evidence="3">PEGA domain-containing protein</fullName>
    </recommendedName>
</protein>
<dbReference type="RefSeq" id="WP_135577651.1">
    <property type="nucleotide sequence ID" value="NZ_RQGA01000003.1"/>
</dbReference>
<keyword evidence="2" id="KW-1185">Reference proteome</keyword>